<dbReference type="InterPro" id="IPR017853">
    <property type="entry name" value="GH"/>
</dbReference>
<accession>A0A2N9JAA1</accession>
<dbReference type="KEGG" id="mgg:MPLG2_0095"/>
<evidence type="ECO:0000313" key="3">
    <source>
        <dbReference type="EMBL" id="SPD85131.1"/>
    </source>
</evidence>
<gene>
    <name evidence="3" type="ORF">MPLG2_0095</name>
</gene>
<feature type="region of interest" description="Disordered" evidence="1">
    <location>
        <begin position="447"/>
        <end position="482"/>
    </location>
</feature>
<evidence type="ECO:0000256" key="1">
    <source>
        <dbReference type="SAM" id="MobiDB-lite"/>
    </source>
</evidence>
<evidence type="ECO:0000313" key="4">
    <source>
        <dbReference type="Proteomes" id="UP000238164"/>
    </source>
</evidence>
<dbReference type="Gene3D" id="3.20.20.80">
    <property type="entry name" value="Glycosidases"/>
    <property type="match status" value="1"/>
</dbReference>
<feature type="compositionally biased region" description="Polar residues" evidence="1">
    <location>
        <begin position="449"/>
        <end position="462"/>
    </location>
</feature>
<dbReference type="PANTHER" id="PTHR37836">
    <property type="entry name" value="LMO1036 PROTEIN"/>
    <property type="match status" value="1"/>
</dbReference>
<dbReference type="EMBL" id="LT985188">
    <property type="protein sequence ID" value="SPD85131.1"/>
    <property type="molecule type" value="Genomic_DNA"/>
</dbReference>
<dbReference type="Pfam" id="PF13204">
    <property type="entry name" value="Apiosidase"/>
    <property type="match status" value="1"/>
</dbReference>
<name>A0A2N9JAA1_9ACTN</name>
<dbReference type="Proteomes" id="UP000238164">
    <property type="component" value="Chromosome 1"/>
</dbReference>
<reference evidence="3 4" key="1">
    <citation type="submission" date="2018-02" db="EMBL/GenBank/DDBJ databases">
        <authorList>
            <person name="Cohen D.B."/>
            <person name="Kent A.D."/>
        </authorList>
    </citation>
    <scope>NUCLEOTIDE SEQUENCE [LARGE SCALE GENOMIC DNA]</scope>
    <source>
        <strain evidence="3">1</strain>
    </source>
</reference>
<protein>
    <recommendedName>
        <fullName evidence="2">Apiosidase-like catalytic domain-containing protein</fullName>
    </recommendedName>
</protein>
<sequence>MTPRRAWLWALVAILLAAIGLGSGWVLWRDYLFEVEDFQIPGGVPVLSAVEPQRLIVPTDAPPYALHVAANGRNFVDQSGNPILIRGDSPWALLSRLSLSQIETYWRQRQQQGFNAAIMLFVGSREGSGSWDGSTPDGIRPFQNDYLFFNGDVTRLNPAYLQRTRDAIKSAAQHGITVFLYAADTWSMGRTFRPSSQQACADYGRALAAGVADLPNIVWVLGGDFTLHDSPTSVDRCFDAVRLGIRAAGDRRPISIQFTSPMTYSTLSTFWASRVDWNFLYSYAPPYQGARSAFRSDPPKPVILGETNYEGMNLQPGTPTTTLASLRRQVAWALTSGASGDFWGNDDWQFPPGWEARTWPGYQQVNSVRDVVGALPWWQMHPAGDREVVIDDRPPSTDLGRDVLDDDRVTAATDAEHTVALVYFPASVTVKVVAPFDRSGVRFVWVDPSNGSRRSTPPSANATPPGKNAAGDEDWLLEITRR</sequence>
<feature type="domain" description="Apiosidase-like catalytic" evidence="2">
    <location>
        <begin position="70"/>
        <end position="379"/>
    </location>
</feature>
<evidence type="ECO:0000259" key="2">
    <source>
        <dbReference type="Pfam" id="PF13204"/>
    </source>
</evidence>
<proteinExistence type="predicted"/>
<dbReference type="InterPro" id="IPR025277">
    <property type="entry name" value="Apiosidase-like_cat_dom"/>
</dbReference>
<dbReference type="SUPFAM" id="SSF51445">
    <property type="entry name" value="(Trans)glycosidases"/>
    <property type="match status" value="1"/>
</dbReference>
<dbReference type="PANTHER" id="PTHR37836:SF2">
    <property type="entry name" value="DUF4038 DOMAIN-CONTAINING PROTEIN"/>
    <property type="match status" value="1"/>
</dbReference>
<organism evidence="3 4">
    <name type="scientific">Micropruina glycogenica</name>
    <dbReference type="NCBI Taxonomy" id="75385"/>
    <lineage>
        <taxon>Bacteria</taxon>
        <taxon>Bacillati</taxon>
        <taxon>Actinomycetota</taxon>
        <taxon>Actinomycetes</taxon>
        <taxon>Propionibacteriales</taxon>
        <taxon>Nocardioidaceae</taxon>
        <taxon>Micropruina</taxon>
    </lineage>
</organism>
<keyword evidence="4" id="KW-1185">Reference proteome</keyword>
<dbReference type="AlphaFoldDB" id="A0A2N9JAA1"/>